<dbReference type="PANTHER" id="PTHR11403:SF7">
    <property type="entry name" value="CYTOCHROME C OXIDASE SUBUNIT 3"/>
    <property type="match status" value="1"/>
</dbReference>
<dbReference type="InterPro" id="IPR033945">
    <property type="entry name" value="Cyt_c_oxase_su3_dom"/>
</dbReference>
<evidence type="ECO:0000256" key="8">
    <source>
        <dbReference type="ARBA" id="ARBA00031400"/>
    </source>
</evidence>
<dbReference type="Pfam" id="PF00510">
    <property type="entry name" value="COX3"/>
    <property type="match status" value="2"/>
</dbReference>
<evidence type="ECO:0000256" key="4">
    <source>
        <dbReference type="ARBA" id="ARBA00022692"/>
    </source>
</evidence>
<dbReference type="PANTHER" id="PTHR11403">
    <property type="entry name" value="CYTOCHROME C OXIDASE SUBUNIT III"/>
    <property type="match status" value="1"/>
</dbReference>
<evidence type="ECO:0000313" key="13">
    <source>
        <dbReference type="EMBL" id="NYZ64540.1"/>
    </source>
</evidence>
<accession>A0A853HRW1</accession>
<evidence type="ECO:0000313" key="14">
    <source>
        <dbReference type="Proteomes" id="UP000569732"/>
    </source>
</evidence>
<dbReference type="InterPro" id="IPR013833">
    <property type="entry name" value="Cyt_c_oxidase_su3_a-hlx"/>
</dbReference>
<keyword evidence="7 11" id="KW-0472">Membrane</keyword>
<evidence type="ECO:0000256" key="11">
    <source>
        <dbReference type="SAM" id="Phobius"/>
    </source>
</evidence>
<feature type="transmembrane region" description="Helical" evidence="11">
    <location>
        <begin position="229"/>
        <end position="257"/>
    </location>
</feature>
<evidence type="ECO:0000256" key="1">
    <source>
        <dbReference type="ARBA" id="ARBA00004141"/>
    </source>
</evidence>
<dbReference type="GO" id="GO:0004129">
    <property type="term" value="F:cytochrome-c oxidase activity"/>
    <property type="evidence" value="ECO:0007669"/>
    <property type="project" value="UniProtKB-EC"/>
</dbReference>
<dbReference type="Proteomes" id="UP000569732">
    <property type="component" value="Unassembled WGS sequence"/>
</dbReference>
<evidence type="ECO:0000256" key="7">
    <source>
        <dbReference type="ARBA" id="ARBA00023136"/>
    </source>
</evidence>
<feature type="transmembrane region" description="Helical" evidence="11">
    <location>
        <begin position="85"/>
        <end position="110"/>
    </location>
</feature>
<sequence>MATESSYYVPAQSKWPIIASIGLFLTVYGAASLLNDTAQKVQDSSAHWILFAGALIMAYMLYGWFSNVITESRAGLYSPQMDRTFRWGMCWFIFSEVMFFAAFFGTLFYVRTLSVPWLGGEGHTDMTHKLLWPEFESAWPLMSNPDNELFRGPKGIIEAWDIPLLNTILLVTSSITLTFAHHKLRENDRAKVKGWLIATLVLGYTFLFFQVEEYIHAYNELGLTLNAGIYGSTFFILTGFHGAHVTLGAIMLTVMLIRVYKGHFSGEKHFAFEASSWYWHFVDVVWIGLFIFVYVF</sequence>
<dbReference type="AlphaFoldDB" id="A0A853HRW1"/>
<evidence type="ECO:0000256" key="9">
    <source>
        <dbReference type="ARBA" id="ARBA00031625"/>
    </source>
</evidence>
<feature type="transmembrane region" description="Helical" evidence="11">
    <location>
        <begin position="277"/>
        <end position="295"/>
    </location>
</feature>
<name>A0A853HRW1_9GAMM</name>
<gene>
    <name evidence="13" type="ORF">H0A36_00880</name>
</gene>
<reference evidence="13 14" key="1">
    <citation type="submission" date="2020-07" db="EMBL/GenBank/DDBJ databases">
        <title>Endozoicomonas sp. nov., isolated from sediment.</title>
        <authorList>
            <person name="Gu T."/>
        </authorList>
    </citation>
    <scope>NUCLEOTIDE SEQUENCE [LARGE SCALE GENOMIC DNA]</scope>
    <source>
        <strain evidence="13 14">SM1973</strain>
    </source>
</reference>
<dbReference type="EC" id="7.1.1.9" evidence="3"/>
<evidence type="ECO:0000256" key="10">
    <source>
        <dbReference type="RuleBase" id="RU003376"/>
    </source>
</evidence>
<dbReference type="Gene3D" id="1.20.120.80">
    <property type="entry name" value="Cytochrome c oxidase, subunit III, four-helix bundle"/>
    <property type="match status" value="1"/>
</dbReference>
<dbReference type="PROSITE" id="PS50253">
    <property type="entry name" value="COX3"/>
    <property type="match status" value="1"/>
</dbReference>
<evidence type="ECO:0000256" key="5">
    <source>
        <dbReference type="ARBA" id="ARBA00022967"/>
    </source>
</evidence>
<feature type="domain" description="Heme-copper oxidase subunit III family profile" evidence="12">
    <location>
        <begin position="3"/>
        <end position="296"/>
    </location>
</feature>
<comment type="similarity">
    <text evidence="2 10">Belongs to the cytochrome c oxidase subunit 3 family.</text>
</comment>
<comment type="caution">
    <text evidence="13">The sequence shown here is derived from an EMBL/GenBank/DDBJ whole genome shotgun (WGS) entry which is preliminary data.</text>
</comment>
<feature type="transmembrane region" description="Helical" evidence="11">
    <location>
        <begin position="192"/>
        <end position="209"/>
    </location>
</feature>
<keyword evidence="5" id="KW-1278">Translocase</keyword>
<dbReference type="InterPro" id="IPR024791">
    <property type="entry name" value="Cyt_c/ubiquinol_Oxase_su3"/>
</dbReference>
<organism evidence="13 14">
    <name type="scientific">Spartinivicinus marinus</name>
    <dbReference type="NCBI Taxonomy" id="2994442"/>
    <lineage>
        <taxon>Bacteria</taxon>
        <taxon>Pseudomonadati</taxon>
        <taxon>Pseudomonadota</taxon>
        <taxon>Gammaproteobacteria</taxon>
        <taxon>Oceanospirillales</taxon>
        <taxon>Zooshikellaceae</taxon>
        <taxon>Spartinivicinus</taxon>
    </lineage>
</organism>
<dbReference type="Gene3D" id="1.10.287.70">
    <property type="match status" value="1"/>
</dbReference>
<evidence type="ECO:0000256" key="2">
    <source>
        <dbReference type="ARBA" id="ARBA00010581"/>
    </source>
</evidence>
<evidence type="ECO:0000256" key="3">
    <source>
        <dbReference type="ARBA" id="ARBA00012949"/>
    </source>
</evidence>
<dbReference type="CDD" id="cd01665">
    <property type="entry name" value="Cyt_c_Oxidase_III"/>
    <property type="match status" value="1"/>
</dbReference>
<evidence type="ECO:0000256" key="6">
    <source>
        <dbReference type="ARBA" id="ARBA00022989"/>
    </source>
</evidence>
<dbReference type="RefSeq" id="WP_180566568.1">
    <property type="nucleotide sequence ID" value="NZ_JACCKB010000001.1"/>
</dbReference>
<keyword evidence="14" id="KW-1185">Reference proteome</keyword>
<dbReference type="SUPFAM" id="SSF81452">
    <property type="entry name" value="Cytochrome c oxidase subunit III-like"/>
    <property type="match status" value="1"/>
</dbReference>
<feature type="transmembrane region" description="Helical" evidence="11">
    <location>
        <begin position="46"/>
        <end position="65"/>
    </location>
</feature>
<dbReference type="EMBL" id="JACCKB010000001">
    <property type="protein sequence ID" value="NYZ64540.1"/>
    <property type="molecule type" value="Genomic_DNA"/>
</dbReference>
<dbReference type="FunFam" id="1.20.120.80:FF:000003">
    <property type="entry name" value="Cytochrome c oxidase subunit 3"/>
    <property type="match status" value="1"/>
</dbReference>
<dbReference type="InterPro" id="IPR035973">
    <property type="entry name" value="Cyt_c_oxidase_su3-like_sf"/>
</dbReference>
<dbReference type="GO" id="GO:0005886">
    <property type="term" value="C:plasma membrane"/>
    <property type="evidence" value="ECO:0007669"/>
    <property type="project" value="UniProtKB-SubCell"/>
</dbReference>
<comment type="subcellular location">
    <subcellularLocation>
        <location evidence="10">Cell membrane</location>
        <topology evidence="10">Multi-pass membrane protein</topology>
    </subcellularLocation>
    <subcellularLocation>
        <location evidence="1">Membrane</location>
        <topology evidence="1">Multi-pass membrane protein</topology>
    </subcellularLocation>
</comment>
<protein>
    <recommendedName>
        <fullName evidence="3">cytochrome-c oxidase</fullName>
        <ecNumber evidence="3">7.1.1.9</ecNumber>
    </recommendedName>
    <alternativeName>
        <fullName evidence="8">Cytochrome aa3 subunit 3</fullName>
    </alternativeName>
    <alternativeName>
        <fullName evidence="9">Cytochrome c oxidase polypeptide III</fullName>
    </alternativeName>
</protein>
<feature type="transmembrane region" description="Helical" evidence="11">
    <location>
        <begin position="15"/>
        <end position="34"/>
    </location>
</feature>
<keyword evidence="4 10" id="KW-0812">Transmembrane</keyword>
<dbReference type="InterPro" id="IPR000298">
    <property type="entry name" value="Cyt_c_oxidase-like_su3"/>
</dbReference>
<proteinExistence type="inferred from homology"/>
<dbReference type="GO" id="GO:0019646">
    <property type="term" value="P:aerobic electron transport chain"/>
    <property type="evidence" value="ECO:0007669"/>
    <property type="project" value="InterPro"/>
</dbReference>
<evidence type="ECO:0000259" key="12">
    <source>
        <dbReference type="PROSITE" id="PS50253"/>
    </source>
</evidence>
<keyword evidence="6 11" id="KW-1133">Transmembrane helix</keyword>